<dbReference type="Proteomes" id="UP001596548">
    <property type="component" value="Unassembled WGS sequence"/>
</dbReference>
<gene>
    <name evidence="2" type="ORF">ACFQS1_35285</name>
</gene>
<comment type="caution">
    <text evidence="2">The sequence shown here is derived from an EMBL/GenBank/DDBJ whole genome shotgun (WGS) entry which is preliminary data.</text>
</comment>
<proteinExistence type="predicted"/>
<reference evidence="3" key="1">
    <citation type="journal article" date="2019" name="Int. J. Syst. Evol. Microbiol.">
        <title>The Global Catalogue of Microorganisms (GCM) 10K type strain sequencing project: providing services to taxonomists for standard genome sequencing and annotation.</title>
        <authorList>
            <consortium name="The Broad Institute Genomics Platform"/>
            <consortium name="The Broad Institute Genome Sequencing Center for Infectious Disease"/>
            <person name="Wu L."/>
            <person name="Ma J."/>
        </authorList>
    </citation>
    <scope>NUCLEOTIDE SEQUENCE [LARGE SCALE GENOMIC DNA]</scope>
    <source>
        <strain evidence="3">XZYJT-10</strain>
    </source>
</reference>
<dbReference type="InterPro" id="IPR006311">
    <property type="entry name" value="TAT_signal"/>
</dbReference>
<evidence type="ECO:0000313" key="2">
    <source>
        <dbReference type="EMBL" id="MFC7279255.1"/>
    </source>
</evidence>
<dbReference type="RefSeq" id="WP_378976406.1">
    <property type="nucleotide sequence ID" value="NZ_JBHTBJ010000047.1"/>
</dbReference>
<evidence type="ECO:0000259" key="1">
    <source>
        <dbReference type="Pfam" id="PF13539"/>
    </source>
</evidence>
<dbReference type="EMBL" id="JBHTBJ010000047">
    <property type="protein sequence ID" value="MFC7279255.1"/>
    <property type="molecule type" value="Genomic_DNA"/>
</dbReference>
<accession>A0ABW2I337</accession>
<keyword evidence="3" id="KW-1185">Reference proteome</keyword>
<dbReference type="Pfam" id="PF13539">
    <property type="entry name" value="Peptidase_M15_4"/>
    <property type="match status" value="1"/>
</dbReference>
<protein>
    <recommendedName>
        <fullName evidence="1">Peptidase M15C domain-containing protein</fullName>
    </recommendedName>
</protein>
<evidence type="ECO:0000313" key="3">
    <source>
        <dbReference type="Proteomes" id="UP001596548"/>
    </source>
</evidence>
<name>A0ABW2I337_9ACTN</name>
<dbReference type="PROSITE" id="PS51318">
    <property type="entry name" value="TAT"/>
    <property type="match status" value="1"/>
</dbReference>
<dbReference type="InterPro" id="IPR039561">
    <property type="entry name" value="Peptidase_M15C"/>
</dbReference>
<feature type="domain" description="Peptidase M15C" evidence="1">
    <location>
        <begin position="119"/>
        <end position="178"/>
    </location>
</feature>
<sequence length="230" mass="24331">MAEIRGGLSRRHVLRAVAGGALAGGLVTVGAVPAAALAGPVRTGRTGANGWPVRPGGGAGDAVRTIRVPGTDVSVALLGGDVTVVLVHVIRRFHYEIDQLRHGEVGGHRAAGVFPARHETNHASGTAVDIRADWYPPGTRNGFFPHEYDVIRDILADCEGVVRWGGDLAPVDESHFQIDVPPGDARLRHVASKIRGWESRPGAGAGVLVDPLAPVRRKPALALQRRQRTK</sequence>
<organism evidence="2 3">
    <name type="scientific">Paractinoplanes rhizophilus</name>
    <dbReference type="NCBI Taxonomy" id="1416877"/>
    <lineage>
        <taxon>Bacteria</taxon>
        <taxon>Bacillati</taxon>
        <taxon>Actinomycetota</taxon>
        <taxon>Actinomycetes</taxon>
        <taxon>Micromonosporales</taxon>
        <taxon>Micromonosporaceae</taxon>
        <taxon>Paractinoplanes</taxon>
    </lineage>
</organism>